<comment type="subcellular location">
    <subcellularLocation>
        <location evidence="1">Membrane</location>
        <topology evidence="1">Multi-pass membrane protein</topology>
    </subcellularLocation>
</comment>
<evidence type="ECO:0000313" key="7">
    <source>
        <dbReference type="Proteomes" id="UP001596505"/>
    </source>
</evidence>
<dbReference type="Proteomes" id="UP001596505">
    <property type="component" value="Unassembled WGS sequence"/>
</dbReference>
<feature type="transmembrane region" description="Helical" evidence="5">
    <location>
        <begin position="344"/>
        <end position="363"/>
    </location>
</feature>
<feature type="transmembrane region" description="Helical" evidence="5">
    <location>
        <begin position="195"/>
        <end position="216"/>
    </location>
</feature>
<feature type="transmembrane region" description="Helical" evidence="5">
    <location>
        <begin position="12"/>
        <end position="31"/>
    </location>
</feature>
<organism evidence="6 7">
    <name type="scientific">Scopulibacillus cellulosilyticus</name>
    <dbReference type="NCBI Taxonomy" id="2665665"/>
    <lineage>
        <taxon>Bacteria</taxon>
        <taxon>Bacillati</taxon>
        <taxon>Bacillota</taxon>
        <taxon>Bacilli</taxon>
        <taxon>Bacillales</taxon>
        <taxon>Sporolactobacillaceae</taxon>
        <taxon>Scopulibacillus</taxon>
    </lineage>
</organism>
<dbReference type="InterPro" id="IPR002293">
    <property type="entry name" value="AA/rel_permease1"/>
</dbReference>
<feature type="transmembrane region" description="Helical" evidence="5">
    <location>
        <begin position="427"/>
        <end position="444"/>
    </location>
</feature>
<evidence type="ECO:0000256" key="5">
    <source>
        <dbReference type="SAM" id="Phobius"/>
    </source>
</evidence>
<feature type="transmembrane region" description="Helical" evidence="5">
    <location>
        <begin position="403"/>
        <end position="421"/>
    </location>
</feature>
<name>A0ABW2PZN8_9BACL</name>
<reference evidence="7" key="1">
    <citation type="journal article" date="2019" name="Int. J. Syst. Evol. Microbiol.">
        <title>The Global Catalogue of Microorganisms (GCM) 10K type strain sequencing project: providing services to taxonomists for standard genome sequencing and annotation.</title>
        <authorList>
            <consortium name="The Broad Institute Genomics Platform"/>
            <consortium name="The Broad Institute Genome Sequencing Center for Infectious Disease"/>
            <person name="Wu L."/>
            <person name="Ma J."/>
        </authorList>
    </citation>
    <scope>NUCLEOTIDE SEQUENCE [LARGE SCALE GENOMIC DNA]</scope>
    <source>
        <strain evidence="7">CGMCC 1.16305</strain>
    </source>
</reference>
<protein>
    <submittedName>
        <fullName evidence="6">APC family permease</fullName>
    </submittedName>
</protein>
<keyword evidence="4 5" id="KW-0472">Membrane</keyword>
<feature type="transmembrane region" description="Helical" evidence="5">
    <location>
        <begin position="164"/>
        <end position="183"/>
    </location>
</feature>
<feature type="transmembrane region" description="Helical" evidence="5">
    <location>
        <begin position="456"/>
        <end position="477"/>
    </location>
</feature>
<dbReference type="Gene3D" id="1.20.1740.10">
    <property type="entry name" value="Amino acid/polyamine transporter I"/>
    <property type="match status" value="1"/>
</dbReference>
<feature type="transmembrane region" description="Helical" evidence="5">
    <location>
        <begin position="43"/>
        <end position="63"/>
    </location>
</feature>
<dbReference type="PANTHER" id="PTHR47547">
    <property type="match status" value="1"/>
</dbReference>
<feature type="transmembrane region" description="Helical" evidence="5">
    <location>
        <begin position="369"/>
        <end position="391"/>
    </location>
</feature>
<keyword evidence="2 5" id="KW-0812">Transmembrane</keyword>
<evidence type="ECO:0000313" key="6">
    <source>
        <dbReference type="EMBL" id="MFC7393771.1"/>
    </source>
</evidence>
<proteinExistence type="predicted"/>
<dbReference type="InterPro" id="IPR052962">
    <property type="entry name" value="AA_Transporter_AGT"/>
</dbReference>
<dbReference type="RefSeq" id="WP_380966431.1">
    <property type="nucleotide sequence ID" value="NZ_JBHTCO010000015.1"/>
</dbReference>
<dbReference type="PANTHER" id="PTHR47547:SF1">
    <property type="entry name" value="ASPARTATE-PROTON SYMPORTER"/>
    <property type="match status" value="1"/>
</dbReference>
<gene>
    <name evidence="6" type="ORF">ACFQRG_12485</name>
</gene>
<dbReference type="PIRSF" id="PIRSF006060">
    <property type="entry name" value="AA_transporter"/>
    <property type="match status" value="1"/>
</dbReference>
<evidence type="ECO:0000256" key="3">
    <source>
        <dbReference type="ARBA" id="ARBA00022989"/>
    </source>
</evidence>
<accession>A0ABW2PZN8</accession>
<dbReference type="EMBL" id="JBHTCO010000015">
    <property type="protein sequence ID" value="MFC7393771.1"/>
    <property type="molecule type" value="Genomic_DNA"/>
</dbReference>
<sequence>MKNNMRRDIGTFALTMTGIGSIIGSGWLFGAWKAAKLAGPSAIFAWAIGTIIILLIGLTFSELGSMFPEAGGMVRYGHYTHGSLVGFIAGWANWIAIVSVIPVEAEASAQYLSSWNFDWAHKLYNGTELTAPGLWIAAVLVVVYFLLNYFTVQLFARVNTAITIFKFIIPGLTIIGLLIASFHGSNFTSHETGGFMPFGWSGVFTAVATSGIVFAFNGFQSPINMSGEARNPKRSVPIAVIGSILIAGVIYILLQVTFIGSVKPSMIAHGWGNINLNSPFADLAMAWGLNWLVLLLFADAFVSPSGTGMTYTATTARMIYGMEKNGYFPKVFGRVHPKLGIPRPAMWFNLVVSFIFLYLFRGWGSLSEIISVATVISYLIGPISVITLRRVGSNLDRPLRLKGIHILAPIAFIAGSMMLYWSRWPLTGEVIIVMLIGLPIYFYYQAKAKFKGFAKHFKAGLWVIVYLLWMMLVSFIGGKEFGGLGIIPAGWDYAVIAVSALIFYVWGIKSGWKTPEIEEKERESEESPQTNMM</sequence>
<keyword evidence="3 5" id="KW-1133">Transmembrane helix</keyword>
<dbReference type="Pfam" id="PF13520">
    <property type="entry name" value="AA_permease_2"/>
    <property type="match status" value="1"/>
</dbReference>
<feature type="transmembrane region" description="Helical" evidence="5">
    <location>
        <begin position="280"/>
        <end position="302"/>
    </location>
</feature>
<feature type="transmembrane region" description="Helical" evidence="5">
    <location>
        <begin position="483"/>
        <end position="506"/>
    </location>
</feature>
<evidence type="ECO:0000256" key="1">
    <source>
        <dbReference type="ARBA" id="ARBA00004141"/>
    </source>
</evidence>
<evidence type="ECO:0000256" key="4">
    <source>
        <dbReference type="ARBA" id="ARBA00023136"/>
    </source>
</evidence>
<evidence type="ECO:0000256" key="2">
    <source>
        <dbReference type="ARBA" id="ARBA00022692"/>
    </source>
</evidence>
<feature type="transmembrane region" description="Helical" evidence="5">
    <location>
        <begin position="236"/>
        <end position="260"/>
    </location>
</feature>
<comment type="caution">
    <text evidence="6">The sequence shown here is derived from an EMBL/GenBank/DDBJ whole genome shotgun (WGS) entry which is preliminary data.</text>
</comment>
<keyword evidence="7" id="KW-1185">Reference proteome</keyword>
<feature type="transmembrane region" description="Helical" evidence="5">
    <location>
        <begin position="133"/>
        <end position="152"/>
    </location>
</feature>
<feature type="transmembrane region" description="Helical" evidence="5">
    <location>
        <begin position="84"/>
        <end position="103"/>
    </location>
</feature>